<dbReference type="Proteomes" id="UP001243375">
    <property type="component" value="Unassembled WGS sequence"/>
</dbReference>
<accession>A0ACC2WL03</accession>
<dbReference type="EMBL" id="JASBWU010000028">
    <property type="protein sequence ID" value="KAJ9111781.1"/>
    <property type="molecule type" value="Genomic_DNA"/>
</dbReference>
<evidence type="ECO:0000313" key="1">
    <source>
        <dbReference type="EMBL" id="KAJ9111781.1"/>
    </source>
</evidence>
<protein>
    <submittedName>
        <fullName evidence="1">Uncharacterized protein</fullName>
    </submittedName>
</protein>
<reference evidence="1" key="1">
    <citation type="submission" date="2023-04" db="EMBL/GenBank/DDBJ databases">
        <title>Draft Genome sequencing of Naganishia species isolated from polar environments using Oxford Nanopore Technology.</title>
        <authorList>
            <person name="Leo P."/>
            <person name="Venkateswaran K."/>
        </authorList>
    </citation>
    <scope>NUCLEOTIDE SEQUENCE</scope>
    <source>
        <strain evidence="1">MNA-CCFEE 5425</strain>
    </source>
</reference>
<organism evidence="1 2">
    <name type="scientific">Naganishia vaughanmartiniae</name>
    <dbReference type="NCBI Taxonomy" id="1424756"/>
    <lineage>
        <taxon>Eukaryota</taxon>
        <taxon>Fungi</taxon>
        <taxon>Dikarya</taxon>
        <taxon>Basidiomycota</taxon>
        <taxon>Agaricomycotina</taxon>
        <taxon>Tremellomycetes</taxon>
        <taxon>Filobasidiales</taxon>
        <taxon>Filobasidiaceae</taxon>
        <taxon>Naganishia</taxon>
    </lineage>
</organism>
<gene>
    <name evidence="1" type="ORF">QFC22_006440</name>
</gene>
<evidence type="ECO:0000313" key="2">
    <source>
        <dbReference type="Proteomes" id="UP001243375"/>
    </source>
</evidence>
<comment type="caution">
    <text evidence="1">The sequence shown here is derived from an EMBL/GenBank/DDBJ whole genome shotgun (WGS) entry which is preliminary data.</text>
</comment>
<keyword evidence="2" id="KW-1185">Reference proteome</keyword>
<sequence length="339" mass="37771">MPSFAQKFINAEPQAGLDMAGVFPAEGVNEILEVGRPEVQLHSPVRKAYRQIRFTQSLKRDARSRAQEIIRSEIPAYLRHLNEVLQFAKDDPSSPLWKGHLNSGPFVKENVKLIMKSQKSDRETILQQGSPTGTPTIIVEQVDKFPSLKELKLTIGEPTGQVPGGCDNDDDDCSEDGGLDGPGHAWQGGLPPNEICDKLMDMIEQESEKAIVMGKELLHWIRLEIPTIEDGNNFGVDVQEEILNKIEGMCGSACKNHTLPKTHYEDRMKFAQSWNKYPNLEDHAAAIASSDRFDFFLAHNAIMSLRNNMSTLLLALQSNWPKVHNPKSNNGVNGTSGLY</sequence>
<name>A0ACC2WL03_9TREE</name>
<proteinExistence type="predicted"/>